<keyword evidence="3" id="KW-0812">Transmembrane</keyword>
<dbReference type="InterPro" id="IPR002123">
    <property type="entry name" value="Plipid/glycerol_acylTrfase"/>
</dbReference>
<dbReference type="SMART" id="SM00563">
    <property type="entry name" value="PlsC"/>
    <property type="match status" value="1"/>
</dbReference>
<evidence type="ECO:0000256" key="3">
    <source>
        <dbReference type="ARBA" id="ARBA00022692"/>
    </source>
</evidence>
<dbReference type="GO" id="GO:0016020">
    <property type="term" value="C:membrane"/>
    <property type="evidence" value="ECO:0007669"/>
    <property type="project" value="UniProtKB-SubCell"/>
</dbReference>
<dbReference type="AlphaFoldDB" id="A0A921NNQ7"/>
<evidence type="ECO:0000256" key="1">
    <source>
        <dbReference type="ARBA" id="ARBA00004370"/>
    </source>
</evidence>
<gene>
    <name evidence="9" type="ORF">PMES_02449</name>
</gene>
<dbReference type="PANTHER" id="PTHR23063">
    <property type="entry name" value="PHOSPHOLIPID ACYLTRANSFERASE"/>
    <property type="match status" value="1"/>
</dbReference>
<dbReference type="EMBL" id="APKE01000028">
    <property type="protein sequence ID" value="KAF0675186.1"/>
    <property type="molecule type" value="Genomic_DNA"/>
</dbReference>
<evidence type="ECO:0000259" key="8">
    <source>
        <dbReference type="SMART" id="SM00563"/>
    </source>
</evidence>
<name>A0A921NNQ7_9RHOB</name>
<dbReference type="Pfam" id="PF01553">
    <property type="entry name" value="Acyltransferase"/>
    <property type="match status" value="1"/>
</dbReference>
<dbReference type="GO" id="GO:0003841">
    <property type="term" value="F:1-acylglycerol-3-phosphate O-acyltransferase activity"/>
    <property type="evidence" value="ECO:0007669"/>
    <property type="project" value="UniProtKB-EC"/>
</dbReference>
<dbReference type="Proteomes" id="UP000698242">
    <property type="component" value="Unassembled WGS sequence"/>
</dbReference>
<dbReference type="RefSeq" id="WP_201289001.1">
    <property type="nucleotide sequence ID" value="NZ_APKE01000028.1"/>
</dbReference>
<sequence length="275" mass="29910">MSFTWYSEEMPDEPAIGIAGHARAVRRGLPLALLVTAALSALLAARLAERVALRGARRLTPRIAKWSCRGALWLLGIGHGREGRPAGPPAALVANHSSWLDIFAINAADPVFFVSKAEVASWPGIGPLARAAGTLFIQRDRRQSQKQRDAMIERMRRGDRLLFFPEGTSTDGRRVLPFRTTLFSAFFAPELPDGFKVQPVTVRFTAPPGADPRFYAWWGSMGFGQHLLKVLAAPGQGRVDVIYHEPHAPADFADRKALAAGAEGIVRSGLDAEPS</sequence>
<evidence type="ECO:0000313" key="10">
    <source>
        <dbReference type="Proteomes" id="UP000698242"/>
    </source>
</evidence>
<comment type="caution">
    <text evidence="9">The sequence shown here is derived from an EMBL/GenBank/DDBJ whole genome shotgun (WGS) entry which is preliminary data.</text>
</comment>
<evidence type="ECO:0000256" key="6">
    <source>
        <dbReference type="ARBA" id="ARBA00023136"/>
    </source>
</evidence>
<keyword evidence="4" id="KW-1133">Transmembrane helix</keyword>
<keyword evidence="7 9" id="KW-0012">Acyltransferase</keyword>
<dbReference type="SUPFAM" id="SSF69593">
    <property type="entry name" value="Glycerol-3-phosphate (1)-acyltransferase"/>
    <property type="match status" value="1"/>
</dbReference>
<organism evidence="9 10">
    <name type="scientific">Profundibacterium mesophilum KAUST100406-0324</name>
    <dbReference type="NCBI Taxonomy" id="1037889"/>
    <lineage>
        <taxon>Bacteria</taxon>
        <taxon>Pseudomonadati</taxon>
        <taxon>Pseudomonadota</taxon>
        <taxon>Alphaproteobacteria</taxon>
        <taxon>Rhodobacterales</taxon>
        <taxon>Roseobacteraceae</taxon>
        <taxon>Profundibacterium</taxon>
    </lineage>
</organism>
<evidence type="ECO:0000256" key="2">
    <source>
        <dbReference type="ARBA" id="ARBA00022679"/>
    </source>
</evidence>
<dbReference type="EC" id="2.3.1.51" evidence="9"/>
<accession>A0A921NNQ7</accession>
<dbReference type="PANTHER" id="PTHR23063:SF52">
    <property type="entry name" value="LYSOPHOSPHATIDYLCHOLINE ACYLTRANSFERASE"/>
    <property type="match status" value="1"/>
</dbReference>
<comment type="subcellular location">
    <subcellularLocation>
        <location evidence="1">Membrane</location>
    </subcellularLocation>
</comment>
<keyword evidence="5" id="KW-0443">Lipid metabolism</keyword>
<dbReference type="CDD" id="cd07989">
    <property type="entry name" value="LPLAT_AGPAT-like"/>
    <property type="match status" value="1"/>
</dbReference>
<dbReference type="GO" id="GO:0006629">
    <property type="term" value="P:lipid metabolic process"/>
    <property type="evidence" value="ECO:0007669"/>
    <property type="project" value="UniProtKB-KW"/>
</dbReference>
<feature type="domain" description="Phospholipid/glycerol acyltransferase" evidence="8">
    <location>
        <begin position="90"/>
        <end position="205"/>
    </location>
</feature>
<keyword evidence="2 9" id="KW-0808">Transferase</keyword>
<keyword evidence="10" id="KW-1185">Reference proteome</keyword>
<reference evidence="9" key="1">
    <citation type="submission" date="2013-03" db="EMBL/GenBank/DDBJ databases">
        <title>Genome Sequence of the Profundibacterium mesophilum strain KAUST100406-0324T from Red Sea, a novel genus in the family Rhodobacteraceae.</title>
        <authorList>
            <person name="Essack M."/>
            <person name="Alam I."/>
            <person name="Lafi F."/>
            <person name="Alawi W."/>
            <person name="Kamanu F."/>
            <person name="Al-Suwailem A."/>
            <person name="Lee O.O."/>
            <person name="Xu Y."/>
            <person name="Bajic V."/>
            <person name="Qian P.-Y."/>
            <person name="Archer J."/>
        </authorList>
    </citation>
    <scope>NUCLEOTIDE SEQUENCE</scope>
    <source>
        <strain evidence="9">KAUST100406-0324</strain>
    </source>
</reference>
<evidence type="ECO:0000256" key="7">
    <source>
        <dbReference type="ARBA" id="ARBA00023315"/>
    </source>
</evidence>
<evidence type="ECO:0000313" key="9">
    <source>
        <dbReference type="EMBL" id="KAF0675186.1"/>
    </source>
</evidence>
<keyword evidence="6" id="KW-0472">Membrane</keyword>
<protein>
    <submittedName>
        <fullName evidence="9">1-acyl-sn-glycerol-3-phosphate acyltransferase</fullName>
        <ecNumber evidence="9">2.3.1.51</ecNumber>
    </submittedName>
</protein>
<proteinExistence type="predicted"/>
<evidence type="ECO:0000256" key="5">
    <source>
        <dbReference type="ARBA" id="ARBA00023098"/>
    </source>
</evidence>
<evidence type="ECO:0000256" key="4">
    <source>
        <dbReference type="ARBA" id="ARBA00022989"/>
    </source>
</evidence>